<dbReference type="EMBL" id="KQ435984">
    <property type="protein sequence ID" value="KOX67744.1"/>
    <property type="molecule type" value="Genomic_DNA"/>
</dbReference>
<organism evidence="1 2">
    <name type="scientific">Melipona quadrifasciata</name>
    <dbReference type="NCBI Taxonomy" id="166423"/>
    <lineage>
        <taxon>Eukaryota</taxon>
        <taxon>Metazoa</taxon>
        <taxon>Ecdysozoa</taxon>
        <taxon>Arthropoda</taxon>
        <taxon>Hexapoda</taxon>
        <taxon>Insecta</taxon>
        <taxon>Pterygota</taxon>
        <taxon>Neoptera</taxon>
        <taxon>Endopterygota</taxon>
        <taxon>Hymenoptera</taxon>
        <taxon>Apocrita</taxon>
        <taxon>Aculeata</taxon>
        <taxon>Apoidea</taxon>
        <taxon>Anthophila</taxon>
        <taxon>Apidae</taxon>
        <taxon>Melipona</taxon>
    </lineage>
</organism>
<sequence length="196" mass="22837">MTNKNNRQQLFLLPDKQQMYILGVIIRKLWKRAGPSCWLDSSAPQKGVQRLFRLTLNQTLVKPNIDRRTRAQNHKVATYFCQIEGVEFICDSHGQTFSSILYVFRLGLAISWLKTGLNMRHPIQMKPADSENRNEKKNLLETKPHEDIPGAVPRYFCIFSSNLRQSQHMTKRTKGRNVDEITTTNTDCYRLKLLQT</sequence>
<dbReference type="AlphaFoldDB" id="A0A0N0U2P7"/>
<gene>
    <name evidence="1" type="ORF">WN51_08117</name>
</gene>
<name>A0A0N0U2P7_9HYME</name>
<evidence type="ECO:0000313" key="2">
    <source>
        <dbReference type="Proteomes" id="UP000053105"/>
    </source>
</evidence>
<accession>A0A0N0U2P7</accession>
<reference evidence="1 2" key="1">
    <citation type="submission" date="2015-07" db="EMBL/GenBank/DDBJ databases">
        <title>The genome of Melipona quadrifasciata.</title>
        <authorList>
            <person name="Pan H."/>
            <person name="Kapheim K."/>
        </authorList>
    </citation>
    <scope>NUCLEOTIDE SEQUENCE [LARGE SCALE GENOMIC DNA]</scope>
    <source>
        <strain evidence="1">0111107301</strain>
        <tissue evidence="1">Whole body</tissue>
    </source>
</reference>
<evidence type="ECO:0000313" key="1">
    <source>
        <dbReference type="EMBL" id="KOX67744.1"/>
    </source>
</evidence>
<dbReference type="OrthoDB" id="8300625at2759"/>
<keyword evidence="2" id="KW-1185">Reference proteome</keyword>
<dbReference type="Proteomes" id="UP000053105">
    <property type="component" value="Unassembled WGS sequence"/>
</dbReference>
<proteinExistence type="predicted"/>
<protein>
    <submittedName>
        <fullName evidence="1">Uncharacterized protein</fullName>
    </submittedName>
</protein>